<feature type="compositionally biased region" description="Basic and acidic residues" evidence="2">
    <location>
        <begin position="13"/>
        <end position="24"/>
    </location>
</feature>
<feature type="region of interest" description="Disordered" evidence="2">
    <location>
        <begin position="374"/>
        <end position="424"/>
    </location>
</feature>
<evidence type="ECO:0000256" key="1">
    <source>
        <dbReference type="ARBA" id="ARBA00022596"/>
    </source>
</evidence>
<evidence type="ECO:0000256" key="2">
    <source>
        <dbReference type="SAM" id="MobiDB-lite"/>
    </source>
</evidence>
<sequence length="424" mass="45412">MTTTATCASADDITMHDHHDHHETAIPQPEVTDRPRPAGRAHLHLDPLGGIAGDMFIAAMLDAAPDLIPEAQDLAARIGPGIGLKAQQQRDSGMRGLHLALTLPDSQRGPHHYADYRDLLAKLAPDAGIRARALDILLRLGQTEASVHGVTLEQVHFHEISDWDSIADILLAALCLERLQVGSASTAPLPLGGGRIQTEHGQMPVPAPATLMLMRGLPVIDDGIPGERVTPTGAAIMAHLAPALALPDGALRLDQVGHGLGTRRMQGIANLLRVGLWRKADAEASAQDVVGVIAFHIDDQTPEDLAVGLDRLRAMPEVLDVLQVPAIGKKGRMITRIEVICRRDAIDLVARAALSETTTIGLRMRQETRMILPRTQDTGTGGVGTKTLTRPDGTRSIKAEMDDLGQAGDHAARQRARRQAETPD</sequence>
<dbReference type="PANTHER" id="PTHR36566:SF1">
    <property type="entry name" value="PYRIDINIUM-3,5-BISTHIOCARBOXYLIC ACID MONONUCLEOTIDE NICKEL INSERTION PROTEIN"/>
    <property type="match status" value="1"/>
</dbReference>
<dbReference type="PANTHER" id="PTHR36566">
    <property type="entry name" value="NICKEL INSERTION PROTEIN-RELATED"/>
    <property type="match status" value="1"/>
</dbReference>
<gene>
    <name evidence="3" type="ORF">CUV01_04905</name>
</gene>
<keyword evidence="4" id="KW-1185">Reference proteome</keyword>
<dbReference type="Proteomes" id="UP000233742">
    <property type="component" value="Chromosome"/>
</dbReference>
<reference evidence="3 4" key="1">
    <citation type="submission" date="2017-12" db="EMBL/GenBank/DDBJ databases">
        <authorList>
            <person name="Hurst M.R.H."/>
        </authorList>
    </citation>
    <scope>NUCLEOTIDE SEQUENCE [LARGE SCALE GENOMIC DNA]</scope>
    <source>
        <strain evidence="3 4">BM15</strain>
    </source>
</reference>
<keyword evidence="1" id="KW-0533">Nickel</keyword>
<feature type="compositionally biased region" description="Basic and acidic residues" evidence="2">
    <location>
        <begin position="392"/>
        <end position="401"/>
    </location>
</feature>
<proteinExistence type="predicted"/>
<organism evidence="3 4">
    <name type="scientific">Paracoccus tegillarcae</name>
    <dbReference type="NCBI Taxonomy" id="1529068"/>
    <lineage>
        <taxon>Bacteria</taxon>
        <taxon>Pseudomonadati</taxon>
        <taxon>Pseudomonadota</taxon>
        <taxon>Alphaproteobacteria</taxon>
        <taxon>Rhodobacterales</taxon>
        <taxon>Paracoccaceae</taxon>
        <taxon>Paracoccus</taxon>
    </lineage>
</organism>
<name>A0A2K9EPZ9_9RHOB</name>
<protein>
    <recommendedName>
        <fullName evidence="5">LarC family nickel insertion protein</fullName>
    </recommendedName>
</protein>
<feature type="region of interest" description="Disordered" evidence="2">
    <location>
        <begin position="1"/>
        <end position="41"/>
    </location>
</feature>
<dbReference type="EMBL" id="CP025408">
    <property type="protein sequence ID" value="AUH32806.1"/>
    <property type="molecule type" value="Genomic_DNA"/>
</dbReference>
<evidence type="ECO:0008006" key="5">
    <source>
        <dbReference type="Google" id="ProtNLM"/>
    </source>
</evidence>
<dbReference type="InterPro" id="IPR002822">
    <property type="entry name" value="Ni_insertion"/>
</dbReference>
<evidence type="ECO:0000313" key="3">
    <source>
        <dbReference type="EMBL" id="AUH32806.1"/>
    </source>
</evidence>
<dbReference type="Pfam" id="PF01969">
    <property type="entry name" value="Ni_insertion"/>
    <property type="match status" value="1"/>
</dbReference>
<accession>A0A2K9EPZ9</accession>
<dbReference type="KEGG" id="paro:CUV01_04905"/>
<dbReference type="Gene3D" id="3.30.70.1380">
    <property type="entry name" value="Transcriptional regulatory protein pf0864 domain like"/>
    <property type="match status" value="1"/>
</dbReference>
<dbReference type="AlphaFoldDB" id="A0A2K9EPZ9"/>
<evidence type="ECO:0000313" key="4">
    <source>
        <dbReference type="Proteomes" id="UP000233742"/>
    </source>
</evidence>